<evidence type="ECO:0000256" key="3">
    <source>
        <dbReference type="ARBA" id="ARBA00022763"/>
    </source>
</evidence>
<evidence type="ECO:0000256" key="5">
    <source>
        <dbReference type="ARBA" id="ARBA00023242"/>
    </source>
</evidence>
<evidence type="ECO:0000256" key="6">
    <source>
        <dbReference type="SAM" id="Coils"/>
    </source>
</evidence>
<feature type="region of interest" description="Disordered" evidence="7">
    <location>
        <begin position="744"/>
        <end position="799"/>
    </location>
</feature>
<dbReference type="InterPro" id="IPR000061">
    <property type="entry name" value="Surp"/>
</dbReference>
<keyword evidence="3" id="KW-0227">DNA damage</keyword>
<comment type="subcellular location">
    <subcellularLocation>
        <location evidence="1">Nucleus</location>
    </subcellularLocation>
</comment>
<dbReference type="GO" id="GO:0006281">
    <property type="term" value="P:DNA repair"/>
    <property type="evidence" value="ECO:0007669"/>
    <property type="project" value="InterPro"/>
</dbReference>
<evidence type="ECO:0000256" key="2">
    <source>
        <dbReference type="ARBA" id="ARBA00022664"/>
    </source>
</evidence>
<evidence type="ECO:0000313" key="11">
    <source>
        <dbReference type="Proteomes" id="UP000008694"/>
    </source>
</evidence>
<dbReference type="PANTHER" id="PTHR23340">
    <property type="entry name" value="ARGININE/SERINE RICH SPLICING FACTOR SF4/14"/>
    <property type="match status" value="1"/>
</dbReference>
<dbReference type="Gene3D" id="1.10.10.790">
    <property type="entry name" value="Surp module"/>
    <property type="match status" value="1"/>
</dbReference>
<dbReference type="PANTHER" id="PTHR23340:SF0">
    <property type="entry name" value="SURP AND G-PATCH DOMAIN-CONTAINING PROTEIN 1 ISOFORM X1"/>
    <property type="match status" value="1"/>
</dbReference>
<feature type="compositionally biased region" description="Polar residues" evidence="7">
    <location>
        <begin position="966"/>
        <end position="975"/>
    </location>
</feature>
<evidence type="ECO:0000259" key="8">
    <source>
        <dbReference type="PROSITE" id="PS50128"/>
    </source>
</evidence>
<dbReference type="HOGENOM" id="CLU_281367_0_0_1"/>
<feature type="compositionally biased region" description="Basic and acidic residues" evidence="7">
    <location>
        <begin position="939"/>
        <end position="959"/>
    </location>
</feature>
<dbReference type="Pfam" id="PF08573">
    <property type="entry name" value="SAE2"/>
    <property type="match status" value="1"/>
</dbReference>
<dbReference type="Pfam" id="PF01585">
    <property type="entry name" value="G-patch"/>
    <property type="match status" value="1"/>
</dbReference>
<feature type="domain" description="G-patch" evidence="9">
    <location>
        <begin position="1019"/>
        <end position="1078"/>
    </location>
</feature>
<keyword evidence="11" id="KW-1185">Reference proteome</keyword>
<gene>
    <name evidence="10" type="ORF">ARALYDRAFT_323761</name>
</gene>
<feature type="compositionally biased region" description="Basic and acidic residues" evidence="7">
    <location>
        <begin position="475"/>
        <end position="486"/>
    </location>
</feature>
<dbReference type="GO" id="GO:0005654">
    <property type="term" value="C:nucleoplasm"/>
    <property type="evidence" value="ECO:0007669"/>
    <property type="project" value="TreeGrafter"/>
</dbReference>
<feature type="region of interest" description="Disordered" evidence="7">
    <location>
        <begin position="423"/>
        <end position="511"/>
    </location>
</feature>
<name>D7LU27_ARALL</name>
<keyword evidence="6" id="KW-0175">Coiled coil</keyword>
<feature type="region of interest" description="Disordered" evidence="7">
    <location>
        <begin position="899"/>
        <end position="986"/>
    </location>
</feature>
<dbReference type="InterPro" id="IPR040169">
    <property type="entry name" value="SUGP1/2"/>
</dbReference>
<keyword evidence="5" id="KW-0539">Nucleus</keyword>
<dbReference type="STRING" id="81972.D7LU27"/>
<dbReference type="InterPro" id="IPR000467">
    <property type="entry name" value="G_patch_dom"/>
</dbReference>
<evidence type="ECO:0000259" key="9">
    <source>
        <dbReference type="PROSITE" id="PS50174"/>
    </source>
</evidence>
<accession>D7LU27</accession>
<dbReference type="Gramene" id="fgenesh1_pm.C_scaffold_5001305">
    <property type="protein sequence ID" value="fgenesh1_pm.C_scaffold_5001305"/>
    <property type="gene ID" value="fgenesh1_pm.C_scaffold_5001305"/>
</dbReference>
<dbReference type="Pfam" id="PF01805">
    <property type="entry name" value="Surp"/>
    <property type="match status" value="1"/>
</dbReference>
<keyword evidence="4" id="KW-0508">mRNA splicing</keyword>
<dbReference type="eggNOG" id="KOG0965">
    <property type="taxonomic scope" value="Eukaryota"/>
</dbReference>
<keyword evidence="2" id="KW-0507">mRNA processing</keyword>
<proteinExistence type="predicted"/>
<feature type="region of interest" description="Disordered" evidence="7">
    <location>
        <begin position="853"/>
        <end position="876"/>
    </location>
</feature>
<protein>
    <submittedName>
        <fullName evidence="10">Uncharacterized protein</fullName>
    </submittedName>
</protein>
<sequence>MGDETFDGIEAKYISGLSTIMVATIQEAKDRISQIEYIFCSQLFPNFQSKFKAFEKVNSEARLAACDAWKEREKNLVSQIEELKLENQQIKSENVELIKNKEKLAEQLDRTASMPLRLTSLQDYIAHLKKKLKSRSKMVSDARELYYRLVQLLQVKGSDELSEDGINMILSEVKSLKVKSEFLQEELSKKTLVTENLLKKLEYLSTEAADGERKLSSVEEEKQKLKTRLQVFEENVGRLEEMLRQKNDELEEGQTALEVLQGTLNLTEREMLECKQKIADYEKEKTVVMGKAKDDMPMMQGRHGSYLAEFEALRRQSEEKSFELAMEIKKRKELYSTCKKLKSQYTFLCKRFGFTPDSVLHQSSLEDYLEKPAISSFLEKKHSETAEGADKVRIGDGSSGNNCEKERIIKTVQTPITSISPIVRLPGVRSDPSAAKSPQLSGSKRPASIWRDTRSRQSPGGHDPHDDFLDTPIENVKRVAGEEKHVHNVATKLDSDDETQDMNPKPSPSRQRIQVVETSKKSFKHVESVRKKAERENLKGIECKQCKKFYDAVHPENEGNGNKSLRCEHHEGVSRHRYRYAPPMTPEGFWNIGFESEMGLLHVYILDAQQSSFLIYDSIPPIVGLLFPFCLISFRRLFTELICSTVTSIQLLHLVCSVMDNKGAPPSIFVNDGSFMERFRQLQQEKDKDKDKVVQVEDSKPVKIISNPKPSANKISIGLKTNDAQKKGGKLAFSLKQKSKLLAPPVKLGTEEDEDEEDARNEQGFGSVKRQKLEQRDTPVKSARVSDVAPLPPSDPTVKKVADKLASFVAKHGRPFEHITRQKNPGDTPFKFLFDENCADYKYYVFRLSEEEKSISQTKDSGVLHSGDAGPRTSTAAITLQKPAYQQTGYQIPASALYDAPEEPGASSRSAQASITRPSNSDSFSGPKGADPISMMEFYMKKAAQEEKMRRPRQSKDEMPPPASLQGPSESSSTDPGKRGHHMGDYIPLEELDKFLSKCNDAAAQKATKEAAEKAKIQADNVGHKLLSKMGWKEDKELRKLEEWITGEGIGSSRKGMADPIMAGDVKTNNLGVGASAPGEVKPEDDIYEQYKKRMMLGYKHRPNPLGNPRKAYY</sequence>
<dbReference type="PROSITE" id="PS50128">
    <property type="entry name" value="SURP"/>
    <property type="match status" value="1"/>
</dbReference>
<dbReference type="GO" id="GO:0006397">
    <property type="term" value="P:mRNA processing"/>
    <property type="evidence" value="ECO:0007669"/>
    <property type="project" value="UniProtKB-KW"/>
</dbReference>
<dbReference type="EMBL" id="GL348717">
    <property type="protein sequence ID" value="EFH52385.1"/>
    <property type="molecule type" value="Genomic_DNA"/>
</dbReference>
<feature type="coiled-coil region" evidence="6">
    <location>
        <begin position="66"/>
        <end position="107"/>
    </location>
</feature>
<evidence type="ECO:0000256" key="4">
    <source>
        <dbReference type="ARBA" id="ARBA00023187"/>
    </source>
</evidence>
<dbReference type="SUPFAM" id="SSF109905">
    <property type="entry name" value="Surp module (SWAP domain)"/>
    <property type="match status" value="1"/>
</dbReference>
<feature type="compositionally biased region" description="Polar residues" evidence="7">
    <location>
        <begin position="907"/>
        <end position="924"/>
    </location>
</feature>
<dbReference type="GO" id="GO:0008380">
    <property type="term" value="P:RNA splicing"/>
    <property type="evidence" value="ECO:0007669"/>
    <property type="project" value="UniProtKB-KW"/>
</dbReference>
<dbReference type="Proteomes" id="UP000008694">
    <property type="component" value="Unassembled WGS sequence"/>
</dbReference>
<dbReference type="AlphaFoldDB" id="D7LU27"/>
<evidence type="ECO:0000256" key="7">
    <source>
        <dbReference type="SAM" id="MobiDB-lite"/>
    </source>
</evidence>
<dbReference type="InterPro" id="IPR035967">
    <property type="entry name" value="SWAP/Surp_sf"/>
</dbReference>
<dbReference type="InterPro" id="IPR013882">
    <property type="entry name" value="Ctp1_C"/>
</dbReference>
<evidence type="ECO:0000313" key="10">
    <source>
        <dbReference type="EMBL" id="EFH52385.1"/>
    </source>
</evidence>
<evidence type="ECO:0000256" key="1">
    <source>
        <dbReference type="ARBA" id="ARBA00004123"/>
    </source>
</evidence>
<organism evidence="11">
    <name type="scientific">Arabidopsis lyrata subsp. lyrata</name>
    <name type="common">Lyre-leaved rock-cress</name>
    <dbReference type="NCBI Taxonomy" id="81972"/>
    <lineage>
        <taxon>Eukaryota</taxon>
        <taxon>Viridiplantae</taxon>
        <taxon>Streptophyta</taxon>
        <taxon>Embryophyta</taxon>
        <taxon>Tracheophyta</taxon>
        <taxon>Spermatophyta</taxon>
        <taxon>Magnoliopsida</taxon>
        <taxon>eudicotyledons</taxon>
        <taxon>Gunneridae</taxon>
        <taxon>Pentapetalae</taxon>
        <taxon>rosids</taxon>
        <taxon>malvids</taxon>
        <taxon>Brassicales</taxon>
        <taxon>Brassicaceae</taxon>
        <taxon>Camelineae</taxon>
        <taxon>Arabidopsis</taxon>
    </lineage>
</organism>
<dbReference type="SMART" id="SM00443">
    <property type="entry name" value="G_patch"/>
    <property type="match status" value="1"/>
</dbReference>
<feature type="coiled-coil region" evidence="6">
    <location>
        <begin position="201"/>
        <end position="284"/>
    </location>
</feature>
<reference evidence="11" key="1">
    <citation type="journal article" date="2011" name="Nat. Genet.">
        <title>The Arabidopsis lyrata genome sequence and the basis of rapid genome size change.</title>
        <authorList>
            <person name="Hu T.T."/>
            <person name="Pattyn P."/>
            <person name="Bakker E.G."/>
            <person name="Cao J."/>
            <person name="Cheng J.-F."/>
            <person name="Clark R.M."/>
            <person name="Fahlgren N."/>
            <person name="Fawcett J.A."/>
            <person name="Grimwood J."/>
            <person name="Gundlach H."/>
            <person name="Haberer G."/>
            <person name="Hollister J.D."/>
            <person name="Ossowski S."/>
            <person name="Ottilar R.P."/>
            <person name="Salamov A.A."/>
            <person name="Schneeberger K."/>
            <person name="Spannagl M."/>
            <person name="Wang X."/>
            <person name="Yang L."/>
            <person name="Nasrallah M.E."/>
            <person name="Bergelson J."/>
            <person name="Carrington J.C."/>
            <person name="Gaut B.S."/>
            <person name="Schmutz J."/>
            <person name="Mayer K.F.X."/>
            <person name="Van de Peer Y."/>
            <person name="Grigoriev I.V."/>
            <person name="Nordborg M."/>
            <person name="Weigel D."/>
            <person name="Guo Y.-L."/>
        </authorList>
    </citation>
    <scope>NUCLEOTIDE SEQUENCE [LARGE SCALE GENOMIC DNA]</scope>
    <source>
        <strain evidence="11">cv. MN47</strain>
    </source>
</reference>
<dbReference type="PROSITE" id="PS50174">
    <property type="entry name" value="G_PATCH"/>
    <property type="match status" value="1"/>
</dbReference>
<feature type="domain" description="SURP motif" evidence="8">
    <location>
        <begin position="801"/>
        <end position="844"/>
    </location>
</feature>
<dbReference type="SMART" id="SM00648">
    <property type="entry name" value="SWAP"/>
    <property type="match status" value="1"/>
</dbReference>
<dbReference type="GO" id="GO:0003723">
    <property type="term" value="F:RNA binding"/>
    <property type="evidence" value="ECO:0007669"/>
    <property type="project" value="InterPro"/>
</dbReference>